<feature type="domain" description="Methyltransferase type 11" evidence="1">
    <location>
        <begin position="43"/>
        <end position="132"/>
    </location>
</feature>
<evidence type="ECO:0000313" key="2">
    <source>
        <dbReference type="EMBL" id="TWE11449.1"/>
    </source>
</evidence>
<gene>
    <name evidence="2" type="ORF">BKA23_0217</name>
</gene>
<dbReference type="Pfam" id="PF08241">
    <property type="entry name" value="Methyltransf_11"/>
    <property type="match status" value="1"/>
</dbReference>
<dbReference type="AlphaFoldDB" id="A0A561E760"/>
<keyword evidence="2" id="KW-0489">Methyltransferase</keyword>
<dbReference type="CDD" id="cd02440">
    <property type="entry name" value="AdoMet_MTases"/>
    <property type="match status" value="1"/>
</dbReference>
<name>A0A561E760_9MICO</name>
<dbReference type="GO" id="GO:0008757">
    <property type="term" value="F:S-adenosylmethionine-dependent methyltransferase activity"/>
    <property type="evidence" value="ECO:0007669"/>
    <property type="project" value="InterPro"/>
</dbReference>
<dbReference type="PANTHER" id="PTHR43591:SF24">
    <property type="entry name" value="2-METHOXY-6-POLYPRENYL-1,4-BENZOQUINOL METHYLASE, MITOCHONDRIAL"/>
    <property type="match status" value="1"/>
</dbReference>
<comment type="caution">
    <text evidence="2">The sequence shown here is derived from an EMBL/GenBank/DDBJ whole genome shotgun (WGS) entry which is preliminary data.</text>
</comment>
<organism evidence="2 3">
    <name type="scientific">Rudaeicoccus suwonensis</name>
    <dbReference type="NCBI Taxonomy" id="657409"/>
    <lineage>
        <taxon>Bacteria</taxon>
        <taxon>Bacillati</taxon>
        <taxon>Actinomycetota</taxon>
        <taxon>Actinomycetes</taxon>
        <taxon>Micrococcales</taxon>
        <taxon>Dermacoccaceae</taxon>
        <taxon>Rudaeicoccus</taxon>
    </lineage>
</organism>
<keyword evidence="3" id="KW-1185">Reference proteome</keyword>
<accession>A0A561E760</accession>
<protein>
    <submittedName>
        <fullName evidence="2">Methyltransferase family protein</fullName>
    </submittedName>
</protein>
<dbReference type="InterPro" id="IPR029063">
    <property type="entry name" value="SAM-dependent_MTases_sf"/>
</dbReference>
<dbReference type="Gene3D" id="3.40.50.150">
    <property type="entry name" value="Vaccinia Virus protein VP39"/>
    <property type="match status" value="1"/>
</dbReference>
<keyword evidence="2" id="KW-0808">Transferase</keyword>
<dbReference type="Proteomes" id="UP000318297">
    <property type="component" value="Unassembled WGS sequence"/>
</dbReference>
<evidence type="ECO:0000313" key="3">
    <source>
        <dbReference type="Proteomes" id="UP000318297"/>
    </source>
</evidence>
<dbReference type="GO" id="GO:0032259">
    <property type="term" value="P:methylation"/>
    <property type="evidence" value="ECO:0007669"/>
    <property type="project" value="UniProtKB-KW"/>
</dbReference>
<sequence>MPVSSTRAGDVSQWGAAYGASFAGLCAGTIDDVLGDVDGGRLLDVGCGTGGLVETALARGIDTYGVDADAESLVLASRSGPGRLCQGRLPQLPFADGSFETVTANFVINHVRQPRSAATELARITAPGGRVVATIWPAGRTEWGGLMADVFAAAAVVPLEGGRLPEGEDFELSCGGLAGLLRGAGLRVTAAREIEWVWHTTPRALWSGVAGGVATVGRTYLAQAPAVQRRVKEEFFARVGSGGRDSEVAFISTAVYVATVAACSV</sequence>
<reference evidence="2 3" key="1">
    <citation type="submission" date="2019-06" db="EMBL/GenBank/DDBJ databases">
        <title>Sequencing the genomes of 1000 actinobacteria strains.</title>
        <authorList>
            <person name="Klenk H.-P."/>
        </authorList>
    </citation>
    <scope>NUCLEOTIDE SEQUENCE [LARGE SCALE GENOMIC DNA]</scope>
    <source>
        <strain evidence="2 3">DSM 19560</strain>
    </source>
</reference>
<dbReference type="PANTHER" id="PTHR43591">
    <property type="entry name" value="METHYLTRANSFERASE"/>
    <property type="match status" value="1"/>
</dbReference>
<dbReference type="SUPFAM" id="SSF53335">
    <property type="entry name" value="S-adenosyl-L-methionine-dependent methyltransferases"/>
    <property type="match status" value="1"/>
</dbReference>
<dbReference type="InterPro" id="IPR013216">
    <property type="entry name" value="Methyltransf_11"/>
</dbReference>
<evidence type="ECO:0000259" key="1">
    <source>
        <dbReference type="Pfam" id="PF08241"/>
    </source>
</evidence>
<proteinExistence type="predicted"/>
<dbReference type="EMBL" id="VIVQ01000001">
    <property type="protein sequence ID" value="TWE11449.1"/>
    <property type="molecule type" value="Genomic_DNA"/>
</dbReference>